<dbReference type="eggNOG" id="COG2226">
    <property type="taxonomic scope" value="Bacteria"/>
</dbReference>
<dbReference type="InterPro" id="IPR013217">
    <property type="entry name" value="Methyltransf_12"/>
</dbReference>
<evidence type="ECO:0000313" key="2">
    <source>
        <dbReference type="EMBL" id="CBW26031.1"/>
    </source>
</evidence>
<dbReference type="KEGG" id="bmx:BMS_1153"/>
<feature type="domain" description="Methyltransferase type 12" evidence="1">
    <location>
        <begin position="52"/>
        <end position="149"/>
    </location>
</feature>
<dbReference type="PANTHER" id="PTHR43861">
    <property type="entry name" value="TRANS-ACONITATE 2-METHYLTRANSFERASE-RELATED"/>
    <property type="match status" value="1"/>
</dbReference>
<name>E1WYI3_HALMS</name>
<dbReference type="EMBL" id="FQ312005">
    <property type="protein sequence ID" value="CBW26031.1"/>
    <property type="molecule type" value="Genomic_DNA"/>
</dbReference>
<dbReference type="RefSeq" id="WP_014243815.1">
    <property type="nucleotide sequence ID" value="NC_016620.1"/>
</dbReference>
<evidence type="ECO:0000259" key="1">
    <source>
        <dbReference type="Pfam" id="PF08242"/>
    </source>
</evidence>
<dbReference type="PATRIC" id="fig|862908.3.peg.1097"/>
<dbReference type="AlphaFoldDB" id="E1WYI3"/>
<reference evidence="3" key="1">
    <citation type="journal article" date="2013" name="ISME J.">
        <title>A small predatory core genome in the divergent marine Bacteriovorax marinus SJ and the terrestrial Bdellovibrio bacteriovorus.</title>
        <authorList>
            <person name="Crossman L.C."/>
            <person name="Chen H."/>
            <person name="Cerdeno-Tarraga A.M."/>
            <person name="Brooks K."/>
            <person name="Quail M.A."/>
            <person name="Pineiro S.A."/>
            <person name="Hobley L."/>
            <person name="Sockett R.E."/>
            <person name="Bentley S.D."/>
            <person name="Parkhill J."/>
            <person name="Williams H.N."/>
            <person name="Stine O.C."/>
        </authorList>
    </citation>
    <scope>NUCLEOTIDE SEQUENCE [LARGE SCALE GENOMIC DNA]</scope>
    <source>
        <strain evidence="3">ATCC BAA-682 / DSM 15412 / SJ</strain>
    </source>
</reference>
<accession>E1WYI3</accession>
<protein>
    <recommendedName>
        <fullName evidence="1">Methyltransferase type 12 domain-containing protein</fullName>
    </recommendedName>
</protein>
<dbReference type="OrthoDB" id="9779941at2"/>
<dbReference type="InterPro" id="IPR029063">
    <property type="entry name" value="SAM-dependent_MTases_sf"/>
</dbReference>
<dbReference type="STRING" id="862908.BMS_1153"/>
<dbReference type="CDD" id="cd02440">
    <property type="entry name" value="AdoMet_MTases"/>
    <property type="match status" value="1"/>
</dbReference>
<dbReference type="Gene3D" id="3.40.50.150">
    <property type="entry name" value="Vaccinia Virus protein VP39"/>
    <property type="match status" value="1"/>
</dbReference>
<evidence type="ECO:0000313" key="3">
    <source>
        <dbReference type="Proteomes" id="UP000008963"/>
    </source>
</evidence>
<dbReference type="Pfam" id="PF08242">
    <property type="entry name" value="Methyltransf_12"/>
    <property type="match status" value="1"/>
</dbReference>
<dbReference type="Proteomes" id="UP000008963">
    <property type="component" value="Chromosome"/>
</dbReference>
<sequence>MSSNKFVELFEEMGGENYDNSNKRFKPISDNLHFLNNLILRDLPNDAVILCVGVGTGADIIHLAKENEGWQFVGIDPSSAMLERCVANLKSEGLEHRCELFHGHLSDYKDNEKFDAVLSLFVMHFIEKLSLREKVYEDIYSLLKLGGRLIVSEISADFSSNDYPSLLEDWCRLQYTSGPKNESAQRVKDVVENTLEVLSSKETKDMMKRCGFNDVTEFFQSFLIKAWHATK</sequence>
<proteinExistence type="predicted"/>
<dbReference type="HOGENOM" id="CLU_081790_0_0_7"/>
<gene>
    <name evidence="2" type="ordered locus">BMS_1153</name>
</gene>
<organism evidence="2 3">
    <name type="scientific">Halobacteriovorax marinus (strain ATCC BAA-682 / DSM 15412 / SJ)</name>
    <name type="common">Bacteriovorax marinus</name>
    <dbReference type="NCBI Taxonomy" id="862908"/>
    <lineage>
        <taxon>Bacteria</taxon>
        <taxon>Pseudomonadati</taxon>
        <taxon>Bdellovibrionota</taxon>
        <taxon>Bacteriovoracia</taxon>
        <taxon>Bacteriovoracales</taxon>
        <taxon>Halobacteriovoraceae</taxon>
        <taxon>Halobacteriovorax</taxon>
    </lineage>
</organism>
<dbReference type="SUPFAM" id="SSF53335">
    <property type="entry name" value="S-adenosyl-L-methionine-dependent methyltransferases"/>
    <property type="match status" value="1"/>
</dbReference>
<keyword evidence="3" id="KW-1185">Reference proteome</keyword>